<evidence type="ECO:0000256" key="2">
    <source>
        <dbReference type="ARBA" id="ARBA00022475"/>
    </source>
</evidence>
<evidence type="ECO:0000256" key="5">
    <source>
        <dbReference type="ARBA" id="ARBA00023136"/>
    </source>
</evidence>
<feature type="transmembrane region" description="Helical" evidence="7">
    <location>
        <begin position="56"/>
        <end position="80"/>
    </location>
</feature>
<keyword evidence="2" id="KW-1003">Cell membrane</keyword>
<evidence type="ECO:0000256" key="6">
    <source>
        <dbReference type="SAM" id="MobiDB-lite"/>
    </source>
</evidence>
<name>A0ABV7WPN3_9GAMM</name>
<dbReference type="Pfam" id="PF04024">
    <property type="entry name" value="PspC"/>
    <property type="match status" value="1"/>
</dbReference>
<keyword evidence="3 7" id="KW-0812">Transmembrane</keyword>
<evidence type="ECO:0000256" key="7">
    <source>
        <dbReference type="SAM" id="Phobius"/>
    </source>
</evidence>
<sequence length="105" mass="11412">MTATTDTFDTQKRAFQSKRSKGWGVGLYRNTEDAKLAGVCSGVAEYIEMEKGLLRILFLASLLFSSGGSGFLYLIGWLALAPKPKAEPTSTTTQDEEQSSEPAEL</sequence>
<evidence type="ECO:0000313" key="9">
    <source>
        <dbReference type="EMBL" id="MFC3701213.1"/>
    </source>
</evidence>
<evidence type="ECO:0000256" key="4">
    <source>
        <dbReference type="ARBA" id="ARBA00022989"/>
    </source>
</evidence>
<accession>A0ABV7WPN3</accession>
<gene>
    <name evidence="9" type="ORF">ACFOND_06115</name>
</gene>
<feature type="compositionally biased region" description="Acidic residues" evidence="6">
    <location>
        <begin position="94"/>
        <end position="105"/>
    </location>
</feature>
<feature type="domain" description="Phage shock protein PspC N-terminal" evidence="8">
    <location>
        <begin position="27"/>
        <end position="80"/>
    </location>
</feature>
<dbReference type="PANTHER" id="PTHR33885">
    <property type="entry name" value="PHAGE SHOCK PROTEIN C"/>
    <property type="match status" value="1"/>
</dbReference>
<keyword evidence="10" id="KW-1185">Reference proteome</keyword>
<feature type="region of interest" description="Disordered" evidence="6">
    <location>
        <begin position="85"/>
        <end position="105"/>
    </location>
</feature>
<reference evidence="10" key="1">
    <citation type="journal article" date="2019" name="Int. J. Syst. Evol. Microbiol.">
        <title>The Global Catalogue of Microorganisms (GCM) 10K type strain sequencing project: providing services to taxonomists for standard genome sequencing and annotation.</title>
        <authorList>
            <consortium name="The Broad Institute Genomics Platform"/>
            <consortium name="The Broad Institute Genome Sequencing Center for Infectious Disease"/>
            <person name="Wu L."/>
            <person name="Ma J."/>
        </authorList>
    </citation>
    <scope>NUCLEOTIDE SEQUENCE [LARGE SCALE GENOMIC DNA]</scope>
    <source>
        <strain evidence="10">CECT 8288</strain>
    </source>
</reference>
<evidence type="ECO:0000313" key="10">
    <source>
        <dbReference type="Proteomes" id="UP001595710"/>
    </source>
</evidence>
<comment type="subcellular location">
    <subcellularLocation>
        <location evidence="1">Cell membrane</location>
        <topology evidence="1">Single-pass membrane protein</topology>
    </subcellularLocation>
</comment>
<protein>
    <submittedName>
        <fullName evidence="9">PspC domain-containing protein</fullName>
    </submittedName>
</protein>
<organism evidence="9 10">
    <name type="scientific">Reinekea marina</name>
    <dbReference type="NCBI Taxonomy" id="1310421"/>
    <lineage>
        <taxon>Bacteria</taxon>
        <taxon>Pseudomonadati</taxon>
        <taxon>Pseudomonadota</taxon>
        <taxon>Gammaproteobacteria</taxon>
        <taxon>Oceanospirillales</taxon>
        <taxon>Saccharospirillaceae</taxon>
        <taxon>Reinekea</taxon>
    </lineage>
</organism>
<keyword evidence="5 7" id="KW-0472">Membrane</keyword>
<keyword evidence="4 7" id="KW-1133">Transmembrane helix</keyword>
<evidence type="ECO:0000256" key="1">
    <source>
        <dbReference type="ARBA" id="ARBA00004162"/>
    </source>
</evidence>
<dbReference type="RefSeq" id="WP_290282790.1">
    <property type="nucleotide sequence ID" value="NZ_JAUFQI010000001.1"/>
</dbReference>
<dbReference type="PANTHER" id="PTHR33885:SF3">
    <property type="entry name" value="PHAGE SHOCK PROTEIN C"/>
    <property type="match status" value="1"/>
</dbReference>
<dbReference type="Proteomes" id="UP001595710">
    <property type="component" value="Unassembled WGS sequence"/>
</dbReference>
<evidence type="ECO:0000256" key="3">
    <source>
        <dbReference type="ARBA" id="ARBA00022692"/>
    </source>
</evidence>
<evidence type="ECO:0000259" key="8">
    <source>
        <dbReference type="Pfam" id="PF04024"/>
    </source>
</evidence>
<proteinExistence type="predicted"/>
<dbReference type="EMBL" id="JBHRYN010000008">
    <property type="protein sequence ID" value="MFC3701213.1"/>
    <property type="molecule type" value="Genomic_DNA"/>
</dbReference>
<dbReference type="InterPro" id="IPR007168">
    <property type="entry name" value="Phageshock_PspC_N"/>
</dbReference>
<comment type="caution">
    <text evidence="9">The sequence shown here is derived from an EMBL/GenBank/DDBJ whole genome shotgun (WGS) entry which is preliminary data.</text>
</comment>
<dbReference type="InterPro" id="IPR052027">
    <property type="entry name" value="PspC"/>
</dbReference>